<protein>
    <submittedName>
        <fullName evidence="1">MFS transporter</fullName>
    </submittedName>
</protein>
<comment type="caution">
    <text evidence="1">The sequence shown here is derived from an EMBL/GenBank/DDBJ whole genome shotgun (WGS) entry which is preliminary data.</text>
</comment>
<proteinExistence type="predicted"/>
<reference evidence="1" key="1">
    <citation type="submission" date="2014-04" db="EMBL/GenBank/DDBJ databases">
        <title>In planta biocontrol of soil-borne Fusarium wilt of banana through a plant endophytic bacterium, Burkholderia cenocepacia 869T2.</title>
        <authorList>
            <person name="Ho Y.-N."/>
            <person name="Chiang H.-M."/>
            <person name="Chao C.-P."/>
            <person name="Su C.-C."/>
            <person name="Hsu H.-F."/>
            <person name="Guo C.-T."/>
            <person name="Hsieh J.-L."/>
            <person name="Huang C.-C."/>
        </authorList>
    </citation>
    <scope>NUCLEOTIDE SEQUENCE [LARGE SCALE GENOMIC DNA]</scope>
    <source>
        <strain evidence="1">869T2</strain>
    </source>
</reference>
<dbReference type="EMBL" id="JJOA01000026">
    <property type="protein sequence ID" value="KEA56553.1"/>
    <property type="molecule type" value="Genomic_DNA"/>
</dbReference>
<sequence>MGLIRAALAAGTLAFVTWCGAAYFGPDVAYALLEHVAFCN</sequence>
<evidence type="ECO:0000313" key="1">
    <source>
        <dbReference type="EMBL" id="KEA56553.1"/>
    </source>
</evidence>
<accession>A0A071M6Z3</accession>
<dbReference type="AlphaFoldDB" id="A0A071M6Z3"/>
<gene>
    <name evidence="1" type="ORF">DT99_26865</name>
</gene>
<name>A0A071M6Z3_9BURK</name>
<organism evidence="1">
    <name type="scientific">Burkholderia cenocepacia</name>
    <dbReference type="NCBI Taxonomy" id="95486"/>
    <lineage>
        <taxon>Bacteria</taxon>
        <taxon>Pseudomonadati</taxon>
        <taxon>Pseudomonadota</taxon>
        <taxon>Betaproteobacteria</taxon>
        <taxon>Burkholderiales</taxon>
        <taxon>Burkholderiaceae</taxon>
        <taxon>Burkholderia</taxon>
        <taxon>Burkholderia cepacia complex</taxon>
    </lineage>
</organism>